<dbReference type="PROSITE" id="PS00036">
    <property type="entry name" value="BZIP_BASIC"/>
    <property type="match status" value="1"/>
</dbReference>
<keyword evidence="1" id="KW-0805">Transcription regulation</keyword>
<dbReference type="Pfam" id="PF03131">
    <property type="entry name" value="bZIP_Maf"/>
    <property type="match status" value="1"/>
</dbReference>
<evidence type="ECO:0000256" key="2">
    <source>
        <dbReference type="ARBA" id="ARBA00023125"/>
    </source>
</evidence>
<dbReference type="GO" id="GO:0003677">
    <property type="term" value="F:DNA binding"/>
    <property type="evidence" value="ECO:0007669"/>
    <property type="project" value="UniProtKB-KW"/>
</dbReference>
<keyword evidence="8" id="KW-1185">Reference proteome</keyword>
<dbReference type="InterPro" id="IPR004826">
    <property type="entry name" value="bZIP_Maf"/>
</dbReference>
<evidence type="ECO:0000313" key="8">
    <source>
        <dbReference type="Proteomes" id="UP001140074"/>
    </source>
</evidence>
<feature type="coiled-coil region" evidence="4">
    <location>
        <begin position="169"/>
        <end position="203"/>
    </location>
</feature>
<dbReference type="EMBL" id="JANBUY010000097">
    <property type="protein sequence ID" value="KAJ2864158.1"/>
    <property type="molecule type" value="Genomic_DNA"/>
</dbReference>
<dbReference type="SUPFAM" id="SSF57959">
    <property type="entry name" value="Leucine zipper domain"/>
    <property type="match status" value="1"/>
</dbReference>
<dbReference type="InterPro" id="IPR046347">
    <property type="entry name" value="bZIP_sf"/>
</dbReference>
<dbReference type="InterPro" id="IPR004827">
    <property type="entry name" value="bZIP"/>
</dbReference>
<gene>
    <name evidence="7" type="ORF">GGH94_003106</name>
</gene>
<feature type="region of interest" description="Disordered" evidence="5">
    <location>
        <begin position="1"/>
        <end position="107"/>
    </location>
</feature>
<dbReference type="PROSITE" id="PS50217">
    <property type="entry name" value="BZIP"/>
    <property type="match status" value="1"/>
</dbReference>
<evidence type="ECO:0000256" key="1">
    <source>
        <dbReference type="ARBA" id="ARBA00023015"/>
    </source>
</evidence>
<dbReference type="SMART" id="SM00338">
    <property type="entry name" value="BRLZ"/>
    <property type="match status" value="1"/>
</dbReference>
<dbReference type="AlphaFoldDB" id="A0A9W8IMT5"/>
<comment type="caution">
    <text evidence="7">The sequence shown here is derived from an EMBL/GenBank/DDBJ whole genome shotgun (WGS) entry which is preliminary data.</text>
</comment>
<name>A0A9W8IMT5_9FUNG</name>
<dbReference type="GO" id="GO:0003700">
    <property type="term" value="F:DNA-binding transcription factor activity"/>
    <property type="evidence" value="ECO:0007669"/>
    <property type="project" value="InterPro"/>
</dbReference>
<reference evidence="7" key="1">
    <citation type="submission" date="2022-07" db="EMBL/GenBank/DDBJ databases">
        <title>Phylogenomic reconstructions and comparative analyses of Kickxellomycotina fungi.</title>
        <authorList>
            <person name="Reynolds N.K."/>
            <person name="Stajich J.E."/>
            <person name="Barry K."/>
            <person name="Grigoriev I.V."/>
            <person name="Crous P."/>
            <person name="Smith M.E."/>
        </authorList>
    </citation>
    <scope>NUCLEOTIDE SEQUENCE</scope>
    <source>
        <strain evidence="7">RSA 476</strain>
    </source>
</reference>
<dbReference type="Proteomes" id="UP001140074">
    <property type="component" value="Unassembled WGS sequence"/>
</dbReference>
<evidence type="ECO:0000259" key="6">
    <source>
        <dbReference type="PROSITE" id="PS50217"/>
    </source>
</evidence>
<evidence type="ECO:0000313" key="7">
    <source>
        <dbReference type="EMBL" id="KAJ2864158.1"/>
    </source>
</evidence>
<dbReference type="Gene3D" id="1.20.5.170">
    <property type="match status" value="1"/>
</dbReference>
<feature type="domain" description="BZIP" evidence="6">
    <location>
        <begin position="151"/>
        <end position="214"/>
    </location>
</feature>
<feature type="compositionally biased region" description="Acidic residues" evidence="5">
    <location>
        <begin position="68"/>
        <end position="89"/>
    </location>
</feature>
<evidence type="ECO:0000256" key="5">
    <source>
        <dbReference type="SAM" id="MobiDB-lite"/>
    </source>
</evidence>
<keyword evidence="2" id="KW-0238">DNA-binding</keyword>
<feature type="compositionally biased region" description="Basic residues" evidence="5">
    <location>
        <begin position="43"/>
        <end position="57"/>
    </location>
</feature>
<dbReference type="CDD" id="cd14686">
    <property type="entry name" value="bZIP"/>
    <property type="match status" value="1"/>
</dbReference>
<feature type="compositionally biased region" description="Polar residues" evidence="5">
    <location>
        <begin position="90"/>
        <end position="105"/>
    </location>
</feature>
<feature type="compositionally biased region" description="Polar residues" evidence="5">
    <location>
        <begin position="25"/>
        <end position="42"/>
    </location>
</feature>
<protein>
    <recommendedName>
        <fullName evidence="6">BZIP domain-containing protein</fullName>
    </recommendedName>
</protein>
<proteinExistence type="predicted"/>
<keyword evidence="3" id="KW-0804">Transcription</keyword>
<feature type="compositionally biased region" description="Basic and acidic residues" evidence="5">
    <location>
        <begin position="1"/>
        <end position="20"/>
    </location>
</feature>
<sequence length="252" mass="28319">MNRPFMKDETGDDDSGRKYVEPTIPTGSQADGGSSGRGSHSVQQRHRQGHRQGHRHHERDSASLSMSGEDDEELDEDDDDEDREGESEDQYSINSRRNRQWTGDSYITGGHRSTHGLGAANGMFVDGESATRAGASTTADLAIAGPSSRAQSPRSARRLRNRLAAARMRTRQKQQLVELEKRKSDLERRASDLQRELHDMQRKNNPLNASIDKLTEMIDELTKVECTMLTGIDECKGLLENLEKLYESKQQH</sequence>
<organism evidence="7 8">
    <name type="scientific">Coemansia aciculifera</name>
    <dbReference type="NCBI Taxonomy" id="417176"/>
    <lineage>
        <taxon>Eukaryota</taxon>
        <taxon>Fungi</taxon>
        <taxon>Fungi incertae sedis</taxon>
        <taxon>Zoopagomycota</taxon>
        <taxon>Kickxellomycotina</taxon>
        <taxon>Kickxellomycetes</taxon>
        <taxon>Kickxellales</taxon>
        <taxon>Kickxellaceae</taxon>
        <taxon>Coemansia</taxon>
    </lineage>
</organism>
<accession>A0A9W8IMT5</accession>
<evidence type="ECO:0000256" key="3">
    <source>
        <dbReference type="ARBA" id="ARBA00023163"/>
    </source>
</evidence>
<keyword evidence="4" id="KW-0175">Coiled coil</keyword>
<evidence type="ECO:0000256" key="4">
    <source>
        <dbReference type="SAM" id="Coils"/>
    </source>
</evidence>